<accession>A0ABM1F8C0</accession>
<evidence type="ECO:0000313" key="2">
    <source>
        <dbReference type="RefSeq" id="XP_014680691.1"/>
    </source>
</evidence>
<dbReference type="InterPro" id="IPR016024">
    <property type="entry name" value="ARM-type_fold"/>
</dbReference>
<protein>
    <submittedName>
        <fullName evidence="2">Uncharacterized protein LOC106820699</fullName>
    </submittedName>
</protein>
<name>A0ABM1F8C0_PRICU</name>
<dbReference type="RefSeq" id="XP_014680691.1">
    <property type="nucleotide sequence ID" value="XM_014825205.1"/>
</dbReference>
<dbReference type="Gene3D" id="1.25.40.180">
    <property type="match status" value="1"/>
</dbReference>
<dbReference type="Proteomes" id="UP000695022">
    <property type="component" value="Unplaced"/>
</dbReference>
<gene>
    <name evidence="2" type="primary">LOC106820699</name>
</gene>
<dbReference type="GeneID" id="106820699"/>
<reference evidence="2" key="1">
    <citation type="submission" date="2025-08" db="UniProtKB">
        <authorList>
            <consortium name="RefSeq"/>
        </authorList>
    </citation>
    <scope>IDENTIFICATION</scope>
</reference>
<keyword evidence="1" id="KW-1185">Reference proteome</keyword>
<dbReference type="PANTHER" id="PTHR23254:SF16">
    <property type="entry name" value="CBP80_20-DEPENDENT TRANSLATION INITIATION FACTOR"/>
    <property type="match status" value="1"/>
</dbReference>
<dbReference type="SUPFAM" id="SSF48371">
    <property type="entry name" value="ARM repeat"/>
    <property type="match status" value="1"/>
</dbReference>
<organism evidence="1 2">
    <name type="scientific">Priapulus caudatus</name>
    <name type="common">Priapulid worm</name>
    <dbReference type="NCBI Taxonomy" id="37621"/>
    <lineage>
        <taxon>Eukaryota</taxon>
        <taxon>Metazoa</taxon>
        <taxon>Ecdysozoa</taxon>
        <taxon>Scalidophora</taxon>
        <taxon>Priapulida</taxon>
        <taxon>Priapulimorpha</taxon>
        <taxon>Priapulimorphida</taxon>
        <taxon>Priapulidae</taxon>
        <taxon>Priapulus</taxon>
    </lineage>
</organism>
<evidence type="ECO:0000313" key="1">
    <source>
        <dbReference type="Proteomes" id="UP000695022"/>
    </source>
</evidence>
<dbReference type="InterPro" id="IPR051367">
    <property type="entry name" value="mRNA_TranslReg/HistoneTransl"/>
</dbReference>
<sequence>MAGRGLGRGLAGLGRGRGALKAPGTIKKEDGYTLEKLMSEFCYMALGRKDDTEVSKVVEIVKKYSTTGSKLKEFATALHERCVNEADMITGAALLSQSLGSLEVDDVKFRNILLQQLQHDFKGKEAMRKENCMLFTNSFLLLCEVFSVLRVAGAPTPVLATPILTWLHLMVDADAVDHEVALADAQLSKLGKQLQQYMSNGKRLDALMQTVRERLLAKNTTTATRCHLLHMLELHTHGWQLTDCVTQFYTQQFDEIEREVR</sequence>
<dbReference type="PANTHER" id="PTHR23254">
    <property type="entry name" value="EIF4G DOMAIN PROTEIN"/>
    <property type="match status" value="1"/>
</dbReference>
<proteinExistence type="predicted"/>